<protein>
    <recommendedName>
        <fullName evidence="3">DUF4283 domain-containing protein</fullName>
    </recommendedName>
</protein>
<accession>A0A8T0T2R9</accession>
<reference evidence="1" key="1">
    <citation type="submission" date="2020-05" db="EMBL/GenBank/DDBJ databases">
        <title>WGS assembly of Panicum virgatum.</title>
        <authorList>
            <person name="Lovell J.T."/>
            <person name="Jenkins J."/>
            <person name="Shu S."/>
            <person name="Juenger T.E."/>
            <person name="Schmutz J."/>
        </authorList>
    </citation>
    <scope>NUCLEOTIDE SEQUENCE</scope>
    <source>
        <strain evidence="1">AP13</strain>
    </source>
</reference>
<gene>
    <name evidence="1" type="ORF">PVAP13_5KG781701</name>
</gene>
<dbReference type="PANTHER" id="PTHR33087">
    <property type="entry name" value="OS07G0539200 PROTEIN"/>
    <property type="match status" value="1"/>
</dbReference>
<dbReference type="InterPro" id="IPR053253">
    <property type="entry name" value="Sex_diff_modulator"/>
</dbReference>
<evidence type="ECO:0000313" key="2">
    <source>
        <dbReference type="Proteomes" id="UP000823388"/>
    </source>
</evidence>
<name>A0A8T0T2R9_PANVG</name>
<dbReference type="PANTHER" id="PTHR33087:SF51">
    <property type="entry name" value="CCHC-TYPE DOMAIN-CONTAINING PROTEIN"/>
    <property type="match status" value="1"/>
</dbReference>
<dbReference type="EMBL" id="CM029045">
    <property type="protein sequence ID" value="KAG2603614.1"/>
    <property type="molecule type" value="Genomic_DNA"/>
</dbReference>
<organism evidence="1 2">
    <name type="scientific">Panicum virgatum</name>
    <name type="common">Blackwell switchgrass</name>
    <dbReference type="NCBI Taxonomy" id="38727"/>
    <lineage>
        <taxon>Eukaryota</taxon>
        <taxon>Viridiplantae</taxon>
        <taxon>Streptophyta</taxon>
        <taxon>Embryophyta</taxon>
        <taxon>Tracheophyta</taxon>
        <taxon>Spermatophyta</taxon>
        <taxon>Magnoliopsida</taxon>
        <taxon>Liliopsida</taxon>
        <taxon>Poales</taxon>
        <taxon>Poaceae</taxon>
        <taxon>PACMAD clade</taxon>
        <taxon>Panicoideae</taxon>
        <taxon>Panicodae</taxon>
        <taxon>Paniceae</taxon>
        <taxon>Panicinae</taxon>
        <taxon>Panicum</taxon>
        <taxon>Panicum sect. Hiantes</taxon>
    </lineage>
</organism>
<evidence type="ECO:0008006" key="3">
    <source>
        <dbReference type="Google" id="ProtNLM"/>
    </source>
</evidence>
<comment type="caution">
    <text evidence="1">The sequence shown here is derived from an EMBL/GenBank/DDBJ whole genome shotgun (WGS) entry which is preliminary data.</text>
</comment>
<proteinExistence type="predicted"/>
<dbReference type="AlphaFoldDB" id="A0A8T0T2R9"/>
<evidence type="ECO:0000313" key="1">
    <source>
        <dbReference type="EMBL" id="KAG2603614.1"/>
    </source>
</evidence>
<dbReference type="Proteomes" id="UP000823388">
    <property type="component" value="Chromosome 5K"/>
</dbReference>
<sequence length="193" mass="21167">MDQREEALSGKALVASVIADNPEALADSILPAIASRFEIESSLAIHHLGPASFLLISPDEATATIILGDSRPIHLPFGCLHVMRWSRFLSLSSASVLPFNMEVELRGIPAHAWELDTAAQLLNNCCLPCGIHPVSDPQREVFRLAAWCSNPGDIPPTIDLEIPEPKVVREDARRRRCLVYPILIAAKLLDHQS</sequence>
<keyword evidence="2" id="KW-1185">Reference proteome</keyword>